<evidence type="ECO:0000256" key="1">
    <source>
        <dbReference type="SAM" id="MobiDB-lite"/>
    </source>
</evidence>
<proteinExistence type="predicted"/>
<keyword evidence="3" id="KW-1185">Reference proteome</keyword>
<protein>
    <submittedName>
        <fullName evidence="2">Uncharacterized protein</fullName>
    </submittedName>
</protein>
<feature type="region of interest" description="Disordered" evidence="1">
    <location>
        <begin position="1"/>
        <end position="23"/>
    </location>
</feature>
<evidence type="ECO:0000313" key="2">
    <source>
        <dbReference type="EMBL" id="VEI01871.1"/>
    </source>
</evidence>
<accession>A0A448NVA7</accession>
<gene>
    <name evidence="2" type="ORF">NCTC13652_00021</name>
</gene>
<name>A0A448NVA7_9ACTN</name>
<organism evidence="2 3">
    <name type="scientific">Acidipropionibacterium jensenii</name>
    <dbReference type="NCBI Taxonomy" id="1749"/>
    <lineage>
        <taxon>Bacteria</taxon>
        <taxon>Bacillati</taxon>
        <taxon>Actinomycetota</taxon>
        <taxon>Actinomycetes</taxon>
        <taxon>Propionibacteriales</taxon>
        <taxon>Propionibacteriaceae</taxon>
        <taxon>Acidipropionibacterium</taxon>
    </lineage>
</organism>
<dbReference type="AlphaFoldDB" id="A0A448NVA7"/>
<sequence length="106" mass="10482">MSCDEDVKSPSAGGTPAGRVCGDGGRVTVRVCSHTPTCSGRREKSAVVHRCVESQLAATGAVDDAGALEVASDPVAFVVLAVLAVPVELECSCSGAGAAAAVAPWV</sequence>
<dbReference type="EMBL" id="LR134473">
    <property type="protein sequence ID" value="VEI01871.1"/>
    <property type="molecule type" value="Genomic_DNA"/>
</dbReference>
<evidence type="ECO:0000313" key="3">
    <source>
        <dbReference type="Proteomes" id="UP000277858"/>
    </source>
</evidence>
<dbReference type="Proteomes" id="UP000277858">
    <property type="component" value="Chromosome"/>
</dbReference>
<reference evidence="2 3" key="1">
    <citation type="submission" date="2018-12" db="EMBL/GenBank/DDBJ databases">
        <authorList>
            <consortium name="Pathogen Informatics"/>
        </authorList>
    </citation>
    <scope>NUCLEOTIDE SEQUENCE [LARGE SCALE GENOMIC DNA]</scope>
    <source>
        <strain evidence="2 3">NCTC13652</strain>
    </source>
</reference>